<comment type="similarity">
    <text evidence="2">Belongs to the ABC transporter superfamily. ABCC family. Conjugate transporter (TC 3.A.1.208) subfamily.</text>
</comment>
<evidence type="ECO:0000256" key="1">
    <source>
        <dbReference type="ARBA" id="ARBA00004370"/>
    </source>
</evidence>
<feature type="transmembrane region" description="Helical" evidence="13">
    <location>
        <begin position="593"/>
        <end position="619"/>
    </location>
</feature>
<feature type="transmembrane region" description="Helical" evidence="13">
    <location>
        <begin position="639"/>
        <end position="660"/>
    </location>
</feature>
<feature type="transmembrane region" description="Helical" evidence="13">
    <location>
        <begin position="1367"/>
        <end position="1387"/>
    </location>
</feature>
<dbReference type="GO" id="GO:0016887">
    <property type="term" value="F:ATP hydrolysis activity"/>
    <property type="evidence" value="ECO:0007669"/>
    <property type="project" value="InterPro"/>
</dbReference>
<evidence type="ECO:0000259" key="14">
    <source>
        <dbReference type="PROSITE" id="PS50893"/>
    </source>
</evidence>
<proteinExistence type="inferred from homology"/>
<evidence type="ECO:0000256" key="11">
    <source>
        <dbReference type="ARBA" id="ARBA00023136"/>
    </source>
</evidence>
<dbReference type="CDD" id="cd03250">
    <property type="entry name" value="ABCC_MRP_domain1"/>
    <property type="match status" value="1"/>
</dbReference>
<dbReference type="Pfam" id="PF00005">
    <property type="entry name" value="ABC_tran"/>
    <property type="match status" value="3"/>
</dbReference>
<feature type="domain" description="ABC transmembrane type-1" evidence="15">
    <location>
        <begin position="376"/>
        <end position="655"/>
    </location>
</feature>
<evidence type="ECO:0000256" key="9">
    <source>
        <dbReference type="ARBA" id="ARBA00022967"/>
    </source>
</evidence>
<dbReference type="CDD" id="cd18598">
    <property type="entry name" value="ABC_6TM_MRP7_D1_like"/>
    <property type="match status" value="1"/>
</dbReference>
<dbReference type="EMBL" id="OC001603">
    <property type="protein sequence ID" value="CAD7260273.1"/>
    <property type="molecule type" value="Genomic_DNA"/>
</dbReference>
<dbReference type="InterPro" id="IPR003439">
    <property type="entry name" value="ABC_transporter-like_ATP-bd"/>
</dbReference>
<evidence type="ECO:0000256" key="10">
    <source>
        <dbReference type="ARBA" id="ARBA00022989"/>
    </source>
</evidence>
<dbReference type="InterPro" id="IPR050173">
    <property type="entry name" value="ABC_transporter_C-like"/>
</dbReference>
<dbReference type="PROSITE" id="PS50893">
    <property type="entry name" value="ABC_TRANSPORTER_2"/>
    <property type="match status" value="1"/>
</dbReference>
<keyword evidence="4" id="KW-0813">Transport</keyword>
<evidence type="ECO:0000256" key="13">
    <source>
        <dbReference type="SAM" id="Phobius"/>
    </source>
</evidence>
<dbReference type="SMART" id="SM00382">
    <property type="entry name" value="AAA"/>
    <property type="match status" value="1"/>
</dbReference>
<dbReference type="InterPro" id="IPR003593">
    <property type="entry name" value="AAA+_ATPase"/>
</dbReference>
<dbReference type="GO" id="GO:0008559">
    <property type="term" value="F:ABC-type xenobiotic transporter activity"/>
    <property type="evidence" value="ECO:0007669"/>
    <property type="project" value="UniProtKB-EC"/>
</dbReference>
<feature type="domain" description="ABC transmembrane type-1" evidence="15">
    <location>
        <begin position="1106"/>
        <end position="1395"/>
    </location>
</feature>
<dbReference type="PANTHER" id="PTHR24223">
    <property type="entry name" value="ATP-BINDING CASSETTE SUB-FAMILY C"/>
    <property type="match status" value="1"/>
</dbReference>
<feature type="transmembrane region" description="Helical" evidence="13">
    <location>
        <begin position="370"/>
        <end position="393"/>
    </location>
</feature>
<keyword evidence="8" id="KW-0067">ATP-binding</keyword>
<feature type="transmembrane region" description="Helical" evidence="13">
    <location>
        <begin position="1151"/>
        <end position="1176"/>
    </location>
</feature>
<dbReference type="Gene3D" id="1.20.1560.10">
    <property type="entry name" value="ABC transporter type 1, transmembrane domain"/>
    <property type="match status" value="2"/>
</dbReference>
<sequence>MDAEQADVRAPVGIADNVVERPEHVEMRLIKIMTRRLTVYGLFINTDAYRTVVNRLAEKGWLQFVDVLARRNIVQTHCGYYNEKRNPAHSFHRPALVGTLTKPQARLVWFTVCLGGADLKSQVTHSQLVNSALVARCNSGITVVKLDKMNSSKVDSYSDAWPIWNWEEMCGPGGLILWSPKHHDLGVCFQELCLQVPALTLLAVFSAYFCGQRSYWTIDGHSRYTWSVYLVTLLPSDVPSRDNVELYTQSSETQALLGSPLLNTYSRFREEQDPLYLGVAMEDTTFLSKLIFHWVAPLMKKGVEGNIRQTDDLYDLPASLNPAYLGNKLYGAMSRQAVVEPVSNSHTEDNTLPAVTYSELSLLRALHSCFWIQFYGIGLLKLIADCAGFLGPLLLNRLVTFIENKNERIEYGYAYAAGLFGVTLLTSICTSHFNFLMAEVGLKIRAAIVTTVYRKTLTVSATSLTKFSIGEVMNFMSTDTDRIVNSCPSFHALWSIPFQIAVTLYLLYNQVGLAFLTGVGFTLILIPINKLVATKIGELSTKMMSSKDERVKLVAEVLQGIRAIKFHVWEEHFLHKINLIRDKELKYLRGRKYLDAICVYFWATTPVLISILTFTTYVLMGNKLTAATVFTSMALLNMLIAPLNAFPWVLNGLMESWVSLKRIQRLMKMPDLDLKSYYTTLPKDESELVALIKNGTFIWGSQHSNNEEITSANCAISNVNLRVKKGELVGVMGRVGSGKSSLFAALSAELEKISGVVALANLEEGMGLVAQQAWLQRGTVRDNILFGKNFDDVKYSEDCIKLFEQQHTWTHSAASCRIICVSHCSTDETIILPVKHRANATWLVAFVSMVTNATRRLHQSSPQLFGQIYTWSHDCQCSYQCHEPTRCRISRLFGYSPGYPERNHSYLDRLYYGCSGTLAVLEACCLQEDIDSLPKGDLTGVGEGGTTLSGGQKARVSLARAVYQDKKLYLLDDILSAVDVQVARHIFQKCVKGVLKDKTCILCTHHPQYLLSADHVIIMEDGSITKQGKPSFILSDYDEFLSSSEYDMGDSKAEKKHGDTIGVASLGDTTSLGGDSLLEEEGREVGTVRFGVYLTYWKAVGHLLGVALIVAMILMQSSRNLTDLWLSYWVTHANSTLSNVSYGAVEDDTKYYLTVYGILAGLNSVFTLLRAFLFAYAGLHAATSIHKLLLNSIMRARILFFDLSPLGRILNRFSSDTYTVDDSLPFIMNILLAQFFSVIGTVFIIIYGLPWLVLILAPLVPIYHWLQNHYRLTSRELKRLSSTTLSPMYSHFGETLAGIATVRSFRATSRFKRENEYHLELNQKCQYASQAAGQWLGLRLQFIGVAMITGVGVIAVLQHQFDVANPGLIGLAISYALSITGSLNGLVNAFTETEKEMIAVERVSQYVTEVEPERSRELCSPPYGWPSQGVIVFKNVFLKYREHLIPSLDGVTFETRPAEKIGVVGRTGAGKSSLLVALFRMSKLAIIPQDPFLFSGTVRENLDPLEEHRDPQLWDALQRCHLVAAVRKLGGLEAHVGPGGSHLSVGQRQLVCLVRAVLHNAKGDLTTRVNCGTKC</sequence>
<comment type="subcellular location">
    <subcellularLocation>
        <location evidence="1">Membrane</location>
    </subcellularLocation>
</comment>
<keyword evidence="9" id="KW-1278">Translocase</keyword>
<dbReference type="Gene3D" id="3.40.50.300">
    <property type="entry name" value="P-loop containing nucleotide triphosphate hydrolases"/>
    <property type="match status" value="2"/>
</dbReference>
<feature type="transmembrane region" description="Helical" evidence="13">
    <location>
        <begin position="1099"/>
        <end position="1118"/>
    </location>
</feature>
<accession>A0A7R9ATF6</accession>
<evidence type="ECO:0000259" key="15">
    <source>
        <dbReference type="PROSITE" id="PS50929"/>
    </source>
</evidence>
<dbReference type="InterPro" id="IPR011527">
    <property type="entry name" value="ABC1_TM_dom"/>
</dbReference>
<name>A0A7R9ATF6_TIMSH</name>
<evidence type="ECO:0000256" key="6">
    <source>
        <dbReference type="ARBA" id="ARBA00022737"/>
    </source>
</evidence>
<feature type="transmembrane region" description="Helical" evidence="13">
    <location>
        <begin position="1230"/>
        <end position="1263"/>
    </location>
</feature>
<evidence type="ECO:0000256" key="3">
    <source>
        <dbReference type="ARBA" id="ARBA00012191"/>
    </source>
</evidence>
<dbReference type="SUPFAM" id="SSF90123">
    <property type="entry name" value="ABC transporter transmembrane region"/>
    <property type="match status" value="2"/>
</dbReference>
<dbReference type="Pfam" id="PF00664">
    <property type="entry name" value="ABC_membrane"/>
    <property type="match status" value="2"/>
</dbReference>
<evidence type="ECO:0000256" key="5">
    <source>
        <dbReference type="ARBA" id="ARBA00022692"/>
    </source>
</evidence>
<dbReference type="GO" id="GO:0005524">
    <property type="term" value="F:ATP binding"/>
    <property type="evidence" value="ECO:0007669"/>
    <property type="project" value="UniProtKB-KW"/>
</dbReference>
<dbReference type="InterPro" id="IPR017871">
    <property type="entry name" value="ABC_transporter-like_CS"/>
</dbReference>
<dbReference type="FunFam" id="1.20.1560.10:FF:000037">
    <property type="entry name" value="ATP-binding cassette subfamily C member 10"/>
    <property type="match status" value="1"/>
</dbReference>
<reference evidence="16" key="1">
    <citation type="submission" date="2020-11" db="EMBL/GenBank/DDBJ databases">
        <authorList>
            <person name="Tran Van P."/>
        </authorList>
    </citation>
    <scope>NUCLEOTIDE SEQUENCE</scope>
</reference>
<gene>
    <name evidence="16" type="ORF">TSIB3V08_LOCUS4455</name>
</gene>
<keyword evidence="5 13" id="KW-0812">Transmembrane</keyword>
<feature type="domain" description="ABC transporter" evidence="14">
    <location>
        <begin position="701"/>
        <end position="1046"/>
    </location>
</feature>
<dbReference type="InterPro" id="IPR027417">
    <property type="entry name" value="P-loop_NTPase"/>
</dbReference>
<dbReference type="GO" id="GO:0016020">
    <property type="term" value="C:membrane"/>
    <property type="evidence" value="ECO:0007669"/>
    <property type="project" value="UniProtKB-SubCell"/>
</dbReference>
<organism evidence="16">
    <name type="scientific">Timema shepardi</name>
    <name type="common">Walking stick</name>
    <dbReference type="NCBI Taxonomy" id="629360"/>
    <lineage>
        <taxon>Eukaryota</taxon>
        <taxon>Metazoa</taxon>
        <taxon>Ecdysozoa</taxon>
        <taxon>Arthropoda</taxon>
        <taxon>Hexapoda</taxon>
        <taxon>Insecta</taxon>
        <taxon>Pterygota</taxon>
        <taxon>Neoptera</taxon>
        <taxon>Polyneoptera</taxon>
        <taxon>Phasmatodea</taxon>
        <taxon>Timematodea</taxon>
        <taxon>Timematoidea</taxon>
        <taxon>Timematidae</taxon>
        <taxon>Timema</taxon>
    </lineage>
</organism>
<evidence type="ECO:0000256" key="2">
    <source>
        <dbReference type="ARBA" id="ARBA00009726"/>
    </source>
</evidence>
<evidence type="ECO:0000256" key="12">
    <source>
        <dbReference type="ARBA" id="ARBA00034018"/>
    </source>
</evidence>
<keyword evidence="11 13" id="KW-0472">Membrane</keyword>
<evidence type="ECO:0000256" key="8">
    <source>
        <dbReference type="ARBA" id="ARBA00022840"/>
    </source>
</evidence>
<keyword evidence="7" id="KW-0547">Nucleotide-binding</keyword>
<dbReference type="PROSITE" id="PS00211">
    <property type="entry name" value="ABC_TRANSPORTER_1"/>
    <property type="match status" value="1"/>
</dbReference>
<dbReference type="CDD" id="cd18605">
    <property type="entry name" value="ABC_6TM_MRP7_D2_like"/>
    <property type="match status" value="1"/>
</dbReference>
<keyword evidence="10 13" id="KW-1133">Transmembrane helix</keyword>
<dbReference type="PROSITE" id="PS50929">
    <property type="entry name" value="ABC_TM1F"/>
    <property type="match status" value="2"/>
</dbReference>
<evidence type="ECO:0000256" key="7">
    <source>
        <dbReference type="ARBA" id="ARBA00022741"/>
    </source>
</evidence>
<evidence type="ECO:0000256" key="4">
    <source>
        <dbReference type="ARBA" id="ARBA00022448"/>
    </source>
</evidence>
<dbReference type="SUPFAM" id="SSF52540">
    <property type="entry name" value="P-loop containing nucleoside triphosphate hydrolases"/>
    <property type="match status" value="2"/>
</dbReference>
<evidence type="ECO:0000313" key="16">
    <source>
        <dbReference type="EMBL" id="CAD7260273.1"/>
    </source>
</evidence>
<feature type="transmembrane region" description="Helical" evidence="13">
    <location>
        <begin position="413"/>
        <end position="436"/>
    </location>
</feature>
<protein>
    <recommendedName>
        <fullName evidence="3">ABC-type xenobiotic transporter</fullName>
        <ecNumber evidence="3">7.6.2.2</ecNumber>
    </recommendedName>
</protein>
<keyword evidence="6" id="KW-0677">Repeat</keyword>
<feature type="transmembrane region" description="Helical" evidence="13">
    <location>
        <begin position="1342"/>
        <end position="1361"/>
    </location>
</feature>
<dbReference type="PANTHER" id="PTHR24223:SF330">
    <property type="entry name" value="ATP-BINDING CASSETTE SUB-FAMILY C MEMBER 10"/>
    <property type="match status" value="1"/>
</dbReference>
<feature type="transmembrane region" description="Helical" evidence="13">
    <location>
        <begin position="514"/>
        <end position="533"/>
    </location>
</feature>
<dbReference type="InterPro" id="IPR036640">
    <property type="entry name" value="ABC1_TM_sf"/>
</dbReference>
<comment type="catalytic activity">
    <reaction evidence="12">
        <text>ATP + H2O + xenobioticSide 1 = ADP + phosphate + xenobioticSide 2.</text>
        <dbReference type="EC" id="7.6.2.2"/>
    </reaction>
</comment>
<dbReference type="FunFam" id="1.20.1560.10:FF:000113">
    <property type="entry name" value="ABC transporter, putative"/>
    <property type="match status" value="1"/>
</dbReference>
<dbReference type="EC" id="7.6.2.2" evidence="3"/>